<evidence type="ECO:0000313" key="1">
    <source>
        <dbReference type="EMBL" id="KAJ9649198.1"/>
    </source>
</evidence>
<reference evidence="1" key="1">
    <citation type="submission" date="2022-10" db="EMBL/GenBank/DDBJ databases">
        <title>Culturing micro-colonial fungi from biological soil crusts in the Mojave desert and describing Neophaeococcomyces mojavensis, and introducing the new genera and species Taxawa tesnikishii.</title>
        <authorList>
            <person name="Kurbessoian T."/>
            <person name="Stajich J.E."/>
        </authorList>
    </citation>
    <scope>NUCLEOTIDE SEQUENCE</scope>
    <source>
        <strain evidence="1">JES_112</strain>
    </source>
</reference>
<organism evidence="1 2">
    <name type="scientific">Neophaeococcomyces mojaviensis</name>
    <dbReference type="NCBI Taxonomy" id="3383035"/>
    <lineage>
        <taxon>Eukaryota</taxon>
        <taxon>Fungi</taxon>
        <taxon>Dikarya</taxon>
        <taxon>Ascomycota</taxon>
        <taxon>Pezizomycotina</taxon>
        <taxon>Eurotiomycetes</taxon>
        <taxon>Chaetothyriomycetidae</taxon>
        <taxon>Chaetothyriales</taxon>
        <taxon>Chaetothyriales incertae sedis</taxon>
        <taxon>Neophaeococcomyces</taxon>
    </lineage>
</organism>
<protein>
    <submittedName>
        <fullName evidence="1">Uncharacterized protein</fullName>
    </submittedName>
</protein>
<feature type="non-terminal residue" evidence="1">
    <location>
        <position position="441"/>
    </location>
</feature>
<gene>
    <name evidence="1" type="ORF">H2198_010889</name>
</gene>
<evidence type="ECO:0000313" key="2">
    <source>
        <dbReference type="Proteomes" id="UP001172386"/>
    </source>
</evidence>
<keyword evidence="2" id="KW-1185">Reference proteome</keyword>
<dbReference type="EMBL" id="JAPDRQ010000442">
    <property type="protein sequence ID" value="KAJ9649198.1"/>
    <property type="molecule type" value="Genomic_DNA"/>
</dbReference>
<comment type="caution">
    <text evidence="1">The sequence shown here is derived from an EMBL/GenBank/DDBJ whole genome shotgun (WGS) entry which is preliminary data.</text>
</comment>
<sequence length="441" mass="49723">MLSLSLQTVVTAVACILLAILLPKIVQNRYLSPLSKVPGPWLASITGQWLILTDLAGNRTSTIDELHRQYGPVVRIGPKEVSFSNPEVVKEIYGQQTQYPKSAAYDNMSLKPYGIFSMRDRAQHAQRRRLLSHAFSQAVLNDTEPTIDTFLKKLLNRVSKSFGKPVDMLLGFRLLSLDIVGELFLGQSFEALDSRDPPAFLHWMDNNFINMGIAGAFPLLHALLGFLPFAGARALSTAAEKIRSYGELKFNQYIKENGRQSRRRDLLTKIINAQSETGERPLTDLETYTEVGNLVFAGTDTTSTTLTYLFWELAKHPEWQEKLRNELLKANQVKEKMVNIPQYRDIVDLPILEAVMNESLRLHPAAPASLQRSTPTGGRTVNGFFIPEGTTVSMQSWTTQRDSKAFPDPNRWDPERWLSPSKSADLERAKELFMPFSKGPR</sequence>
<name>A0ACC2ZNQ8_9EURO</name>
<proteinExistence type="predicted"/>
<dbReference type="Proteomes" id="UP001172386">
    <property type="component" value="Unassembled WGS sequence"/>
</dbReference>
<accession>A0ACC2ZNQ8</accession>